<proteinExistence type="predicted"/>
<evidence type="ECO:0000313" key="2">
    <source>
        <dbReference type="EMBL" id="VEN56082.1"/>
    </source>
</evidence>
<evidence type="ECO:0000313" key="3">
    <source>
        <dbReference type="Proteomes" id="UP000410492"/>
    </source>
</evidence>
<protein>
    <submittedName>
        <fullName evidence="2">Uncharacterized protein</fullName>
    </submittedName>
</protein>
<name>A0A653D7B0_CALMS</name>
<gene>
    <name evidence="2" type="ORF">CALMAC_LOCUS15081</name>
</gene>
<dbReference type="AlphaFoldDB" id="A0A653D7B0"/>
<keyword evidence="3" id="KW-1185">Reference proteome</keyword>
<dbReference type="Proteomes" id="UP000410492">
    <property type="component" value="Unassembled WGS sequence"/>
</dbReference>
<dbReference type="EMBL" id="CAACVG010010563">
    <property type="protein sequence ID" value="VEN56082.1"/>
    <property type="molecule type" value="Genomic_DNA"/>
</dbReference>
<feature type="region of interest" description="Disordered" evidence="1">
    <location>
        <begin position="49"/>
        <end position="68"/>
    </location>
</feature>
<accession>A0A653D7B0</accession>
<evidence type="ECO:0000256" key="1">
    <source>
        <dbReference type="SAM" id="MobiDB-lite"/>
    </source>
</evidence>
<reference evidence="2 3" key="1">
    <citation type="submission" date="2019-01" db="EMBL/GenBank/DDBJ databases">
        <authorList>
            <person name="Sayadi A."/>
        </authorList>
    </citation>
    <scope>NUCLEOTIDE SEQUENCE [LARGE SCALE GENOMIC DNA]</scope>
</reference>
<organism evidence="2 3">
    <name type="scientific">Callosobruchus maculatus</name>
    <name type="common">Southern cowpea weevil</name>
    <name type="synonym">Pulse bruchid</name>
    <dbReference type="NCBI Taxonomy" id="64391"/>
    <lineage>
        <taxon>Eukaryota</taxon>
        <taxon>Metazoa</taxon>
        <taxon>Ecdysozoa</taxon>
        <taxon>Arthropoda</taxon>
        <taxon>Hexapoda</taxon>
        <taxon>Insecta</taxon>
        <taxon>Pterygota</taxon>
        <taxon>Neoptera</taxon>
        <taxon>Endopterygota</taxon>
        <taxon>Coleoptera</taxon>
        <taxon>Polyphaga</taxon>
        <taxon>Cucujiformia</taxon>
        <taxon>Chrysomeloidea</taxon>
        <taxon>Chrysomelidae</taxon>
        <taxon>Bruchinae</taxon>
        <taxon>Bruchini</taxon>
        <taxon>Callosobruchus</taxon>
    </lineage>
</organism>
<sequence length="68" mass="7723">MNDSTSMKQFLSLDNLLDDQILGPLTNDMQMVPLPTARKDIQKLFDTYKADETSQKPPEGNNGLRLRI</sequence>